<proteinExistence type="predicted"/>
<keyword evidence="2" id="KW-1185">Reference proteome</keyword>
<comment type="caution">
    <text evidence="1">The sequence shown here is derived from an EMBL/GenBank/DDBJ whole genome shotgun (WGS) entry which is preliminary data.</text>
</comment>
<reference evidence="1" key="1">
    <citation type="submission" date="2024-03" db="EMBL/GenBank/DDBJ databases">
        <title>Novel Streptomyces species of biotechnological and ecological value are a feature of Machair soil.</title>
        <authorList>
            <person name="Prole J.R."/>
            <person name="Goodfellow M."/>
            <person name="Allenby N."/>
            <person name="Ward A.C."/>
        </authorList>
    </citation>
    <scope>NUCLEOTIDE SEQUENCE</scope>
    <source>
        <strain evidence="1">MS1.AVA.4</strain>
    </source>
</reference>
<accession>A0ACC6QE82</accession>
<dbReference type="Proteomes" id="UP001375539">
    <property type="component" value="Unassembled WGS sequence"/>
</dbReference>
<name>A0ACC6QE82_9ACTN</name>
<organism evidence="1 2">
    <name type="scientific">Streptomyces pratisoli</name>
    <dbReference type="NCBI Taxonomy" id="3139917"/>
    <lineage>
        <taxon>Bacteria</taxon>
        <taxon>Bacillati</taxon>
        <taxon>Actinomycetota</taxon>
        <taxon>Actinomycetes</taxon>
        <taxon>Kitasatosporales</taxon>
        <taxon>Streptomycetaceae</taxon>
        <taxon>Streptomyces</taxon>
    </lineage>
</organism>
<dbReference type="EMBL" id="JBBKAI010000002">
    <property type="protein sequence ID" value="MEJ8656800.1"/>
    <property type="molecule type" value="Genomic_DNA"/>
</dbReference>
<protein>
    <submittedName>
        <fullName evidence="1">Uncharacterized protein</fullName>
    </submittedName>
</protein>
<evidence type="ECO:0000313" key="1">
    <source>
        <dbReference type="EMBL" id="MEJ8656800.1"/>
    </source>
</evidence>
<sequence>MTVTFERPSTTMTRDPRSLFNAVRPHVRDCTYNVFESPGSDGADLYGREIRLIMRDNVTVQNMAERILDNAVAYLITAMERPDLHLGVGRIVDIGVHQIILDTPVYFAFCHVYNSGRYKHHAPLIQRRNDGLCLRTADVIRANGFAADEELWSVDGAECSPCDDKVPDSH</sequence>
<gene>
    <name evidence="1" type="ORF">WKI58_09705</name>
</gene>
<evidence type="ECO:0000313" key="2">
    <source>
        <dbReference type="Proteomes" id="UP001375539"/>
    </source>
</evidence>